<dbReference type="PROSITE" id="PS50011">
    <property type="entry name" value="PROTEIN_KINASE_DOM"/>
    <property type="match status" value="1"/>
</dbReference>
<dbReference type="PANTHER" id="PTHR22974">
    <property type="entry name" value="MIXED LINEAGE PROTEIN KINASE"/>
    <property type="match status" value="1"/>
</dbReference>
<keyword evidence="5" id="KW-0067">ATP-binding</keyword>
<proteinExistence type="predicted"/>
<dbReference type="SUPFAM" id="SSF56112">
    <property type="entry name" value="Protein kinase-like (PK-like)"/>
    <property type="match status" value="1"/>
</dbReference>
<evidence type="ECO:0000256" key="4">
    <source>
        <dbReference type="ARBA" id="ARBA00022777"/>
    </source>
</evidence>
<dbReference type="InterPro" id="IPR000719">
    <property type="entry name" value="Prot_kinase_dom"/>
</dbReference>
<evidence type="ECO:0000313" key="8">
    <source>
        <dbReference type="Proteomes" id="UP001642464"/>
    </source>
</evidence>
<evidence type="ECO:0000256" key="2">
    <source>
        <dbReference type="ARBA" id="ARBA00022679"/>
    </source>
</evidence>
<keyword evidence="4 7" id="KW-0418">Kinase</keyword>
<keyword evidence="3" id="KW-0547">Nucleotide-binding</keyword>
<dbReference type="GO" id="GO:0016301">
    <property type="term" value="F:kinase activity"/>
    <property type="evidence" value="ECO:0007669"/>
    <property type="project" value="UniProtKB-KW"/>
</dbReference>
<evidence type="ECO:0000313" key="7">
    <source>
        <dbReference type="EMBL" id="CAK9099982.1"/>
    </source>
</evidence>
<name>A0ABP0RLC3_9DINO</name>
<keyword evidence="8" id="KW-1185">Reference proteome</keyword>
<evidence type="ECO:0000256" key="5">
    <source>
        <dbReference type="ARBA" id="ARBA00022840"/>
    </source>
</evidence>
<keyword evidence="2" id="KW-0808">Transferase</keyword>
<gene>
    <name evidence="7" type="ORF">SCF082_LOCUS46811</name>
</gene>
<evidence type="ECO:0000259" key="6">
    <source>
        <dbReference type="PROSITE" id="PS50011"/>
    </source>
</evidence>
<organism evidence="7 8">
    <name type="scientific">Durusdinium trenchii</name>
    <dbReference type="NCBI Taxonomy" id="1381693"/>
    <lineage>
        <taxon>Eukaryota</taxon>
        <taxon>Sar</taxon>
        <taxon>Alveolata</taxon>
        <taxon>Dinophyceae</taxon>
        <taxon>Suessiales</taxon>
        <taxon>Symbiodiniaceae</taxon>
        <taxon>Durusdinium</taxon>
    </lineage>
</organism>
<dbReference type="Pfam" id="PF00069">
    <property type="entry name" value="Pkinase"/>
    <property type="match status" value="1"/>
</dbReference>
<comment type="caution">
    <text evidence="7">The sequence shown here is derived from an EMBL/GenBank/DDBJ whole genome shotgun (WGS) entry which is preliminary data.</text>
</comment>
<dbReference type="EMBL" id="CAXAMM010041562">
    <property type="protein sequence ID" value="CAK9099982.1"/>
    <property type="molecule type" value="Genomic_DNA"/>
</dbReference>
<dbReference type="InterPro" id="IPR011009">
    <property type="entry name" value="Kinase-like_dom_sf"/>
</dbReference>
<protein>
    <submittedName>
        <fullName evidence="7">Serine/threonine-protein kinase mph1</fullName>
    </submittedName>
</protein>
<dbReference type="Proteomes" id="UP001642464">
    <property type="component" value="Unassembled WGS sequence"/>
</dbReference>
<reference evidence="7 8" key="1">
    <citation type="submission" date="2024-02" db="EMBL/GenBank/DDBJ databases">
        <authorList>
            <person name="Chen Y."/>
            <person name="Shah S."/>
            <person name="Dougan E. K."/>
            <person name="Thang M."/>
            <person name="Chan C."/>
        </authorList>
    </citation>
    <scope>NUCLEOTIDE SEQUENCE [LARGE SCALE GENOMIC DNA]</scope>
</reference>
<dbReference type="PANTHER" id="PTHR22974:SF21">
    <property type="entry name" value="DUAL SPECIFICITY PROTEIN KINASE TTK"/>
    <property type="match status" value="1"/>
</dbReference>
<accession>A0ABP0RLC3</accession>
<evidence type="ECO:0000256" key="3">
    <source>
        <dbReference type="ARBA" id="ARBA00022741"/>
    </source>
</evidence>
<feature type="domain" description="Protein kinase" evidence="6">
    <location>
        <begin position="1"/>
        <end position="125"/>
    </location>
</feature>
<evidence type="ECO:0000256" key="1">
    <source>
        <dbReference type="ARBA" id="ARBA00022527"/>
    </source>
</evidence>
<sequence>MLVKQRLKLIDFGIAKRIASNTTNISRESSVGTISYMAPEAVKQGAVKIGRPSDVWSLGIILCPGPGRGQGDVLVTYQMIYMRAPFAHLDPMQRLFALTAWVAQTACWRNLGHPDFSEAEILDWM</sequence>
<keyword evidence="1" id="KW-0723">Serine/threonine-protein kinase</keyword>
<dbReference type="Gene3D" id="1.10.510.10">
    <property type="entry name" value="Transferase(Phosphotransferase) domain 1"/>
    <property type="match status" value="1"/>
</dbReference>